<gene>
    <name evidence="1" type="ORF">SAMN05443292_1151</name>
</gene>
<evidence type="ECO:0000313" key="1">
    <source>
        <dbReference type="EMBL" id="SFI06103.1"/>
    </source>
</evidence>
<protein>
    <recommendedName>
        <fullName evidence="3">Lipoprotein</fullName>
    </recommendedName>
</protein>
<organism evidence="1 2">
    <name type="scientific">Halpernia frigidisoli</name>
    <dbReference type="NCBI Taxonomy" id="1125876"/>
    <lineage>
        <taxon>Bacteria</taxon>
        <taxon>Pseudomonadati</taxon>
        <taxon>Bacteroidota</taxon>
        <taxon>Flavobacteriia</taxon>
        <taxon>Flavobacteriales</taxon>
        <taxon>Weeksellaceae</taxon>
        <taxon>Chryseobacterium group</taxon>
        <taxon>Halpernia</taxon>
    </lineage>
</organism>
<dbReference type="STRING" id="1125876.SAMN05443292_1151"/>
<evidence type="ECO:0000313" key="2">
    <source>
        <dbReference type="Proteomes" id="UP000198931"/>
    </source>
</evidence>
<evidence type="ECO:0008006" key="3">
    <source>
        <dbReference type="Google" id="ProtNLM"/>
    </source>
</evidence>
<dbReference type="PROSITE" id="PS51257">
    <property type="entry name" value="PROKAR_LIPOPROTEIN"/>
    <property type="match status" value="1"/>
</dbReference>
<sequence>MKYLSLFFLFIIYSCSPLMNKQKYVTLSTLDEQRFVFTKEDSILIKKEEEDLEIYLDACKKSNESCFVDITDILPNFKSGVSGFRNIFYERLKISRSAKPSKNRIKILIGKQNSIENIEVTDFKNSSVKNEIIRVLKLPELNKWKSARTLSGNKNYEIIFYLYIKTK</sequence>
<keyword evidence="2" id="KW-1185">Reference proteome</keyword>
<dbReference type="RefSeq" id="WP_090079197.1">
    <property type="nucleotide sequence ID" value="NZ_FOQT01000002.1"/>
</dbReference>
<name>A0A1I3F4K7_9FLAO</name>
<dbReference type="Proteomes" id="UP000198931">
    <property type="component" value="Unassembled WGS sequence"/>
</dbReference>
<proteinExistence type="predicted"/>
<accession>A0A1I3F4K7</accession>
<dbReference type="EMBL" id="FOQT01000002">
    <property type="protein sequence ID" value="SFI06103.1"/>
    <property type="molecule type" value="Genomic_DNA"/>
</dbReference>
<reference evidence="1 2" key="1">
    <citation type="submission" date="2016-10" db="EMBL/GenBank/DDBJ databases">
        <authorList>
            <person name="de Groot N.N."/>
        </authorList>
    </citation>
    <scope>NUCLEOTIDE SEQUENCE [LARGE SCALE GENOMIC DNA]</scope>
    <source>
        <strain evidence="1 2">DSM 26000</strain>
    </source>
</reference>
<dbReference type="AlphaFoldDB" id="A0A1I3F4K7"/>
<dbReference type="OrthoDB" id="1095452at2"/>